<keyword evidence="2" id="KW-1185">Reference proteome</keyword>
<accession>A0ACC2QBY9</accession>
<evidence type="ECO:0000313" key="1">
    <source>
        <dbReference type="EMBL" id="KAJ8709830.1"/>
    </source>
</evidence>
<reference evidence="1" key="1">
    <citation type="submission" date="2023-03" db="EMBL/GenBank/DDBJ databases">
        <title>Chromosome-level genomes of two armyworms, Mythimna separata and Mythimna loreyi, provide insights into the biosynthesis and reception of sex pheromones.</title>
        <authorList>
            <person name="Zhao H."/>
        </authorList>
    </citation>
    <scope>NUCLEOTIDE SEQUENCE</scope>
    <source>
        <strain evidence="1">BeijingLab</strain>
    </source>
</reference>
<dbReference type="EMBL" id="CM056800">
    <property type="protein sequence ID" value="KAJ8709830.1"/>
    <property type="molecule type" value="Genomic_DNA"/>
</dbReference>
<proteinExistence type="predicted"/>
<gene>
    <name evidence="1" type="ORF">PYW08_009834</name>
</gene>
<organism evidence="1 2">
    <name type="scientific">Mythimna loreyi</name>
    <dbReference type="NCBI Taxonomy" id="667449"/>
    <lineage>
        <taxon>Eukaryota</taxon>
        <taxon>Metazoa</taxon>
        <taxon>Ecdysozoa</taxon>
        <taxon>Arthropoda</taxon>
        <taxon>Hexapoda</taxon>
        <taxon>Insecta</taxon>
        <taxon>Pterygota</taxon>
        <taxon>Neoptera</taxon>
        <taxon>Endopterygota</taxon>
        <taxon>Lepidoptera</taxon>
        <taxon>Glossata</taxon>
        <taxon>Ditrysia</taxon>
        <taxon>Noctuoidea</taxon>
        <taxon>Noctuidae</taxon>
        <taxon>Noctuinae</taxon>
        <taxon>Hadenini</taxon>
        <taxon>Mythimna</taxon>
    </lineage>
</organism>
<name>A0ACC2QBY9_9NEOP</name>
<evidence type="ECO:0000313" key="2">
    <source>
        <dbReference type="Proteomes" id="UP001231649"/>
    </source>
</evidence>
<comment type="caution">
    <text evidence="1">The sequence shown here is derived from an EMBL/GenBank/DDBJ whole genome shotgun (WGS) entry which is preliminary data.</text>
</comment>
<dbReference type="Proteomes" id="UP001231649">
    <property type="component" value="Chromosome 24"/>
</dbReference>
<protein>
    <submittedName>
        <fullName evidence="1">Uncharacterized protein</fullName>
    </submittedName>
</protein>
<sequence length="198" mass="22208">MKRDKTGPVNIIKTQLDRCITALLKGIRTQVENELLNKSATSSTQVINTKKVVEKLDKPTFPQELSKTGNTSIVTKYETKAESVNSKVNLNLDKQICQPSVSHIGIQTDPDPEFPNLAMSRSIAQEQCNTVNEKPNTSVTSLTKNSERKNNEREITQPKPEDEDTKPTDLGTERTEIEKKRTRSLVNTMTPSLRKSAR</sequence>